<dbReference type="InterPro" id="IPR015943">
    <property type="entry name" value="WD40/YVTN_repeat-like_dom_sf"/>
</dbReference>
<accession>A0ABX7PXR0</accession>
<evidence type="ECO:0000313" key="1">
    <source>
        <dbReference type="EMBL" id="QSR87795.1"/>
    </source>
</evidence>
<dbReference type="SUPFAM" id="SSF50939">
    <property type="entry name" value="Sialidases"/>
    <property type="match status" value="1"/>
</dbReference>
<evidence type="ECO:0000313" key="2">
    <source>
        <dbReference type="Proteomes" id="UP000663088"/>
    </source>
</evidence>
<dbReference type="EMBL" id="CP065956">
    <property type="protein sequence ID" value="QSR87795.1"/>
    <property type="molecule type" value="Genomic_DNA"/>
</dbReference>
<sequence>MLPFDLTDTGGTGGGFGLGNPHPHLWDIDCWDERICWCCGFGGVFKSVDGGYHWETVKSKGGWYHIQLTGKEEVWLLEGFHGEAKGRLWHSKDDGKSWEEVLAGQVKGFGGLICKGPVRFVLCNDFPSLISLDKGKTWQWLSNLFGSLQVSIPGDIKLEKGFTIYVLGHKQQKPYLLQSKDSGKSWKEISLPEGLPYPRSLFFASSWMGWIGFDQGKILATSDGAESWQLYALPTQKAITALWFDEEGRGFAAVENGNYLKLSEALFRTEDGGKSWKLVLSGAKQFNRLLGLGLKRFWAVGFVPGTPNDLVAILNLEKGNLSSYP</sequence>
<organism evidence="1 2">
    <name type="scientific">Candidatus Methylacidiphilum infernorum</name>
    <dbReference type="NCBI Taxonomy" id="511746"/>
    <lineage>
        <taxon>Bacteria</taxon>
        <taxon>Pseudomonadati</taxon>
        <taxon>Verrucomicrobiota</taxon>
        <taxon>Methylacidiphilae</taxon>
        <taxon>Methylacidiphilales</taxon>
        <taxon>Methylacidiphilaceae</taxon>
        <taxon>Methylacidiphilum (ex Ratnadevi et al. 2023)</taxon>
    </lineage>
</organism>
<reference evidence="1 2" key="1">
    <citation type="submission" date="2020-12" db="EMBL/GenBank/DDBJ databases">
        <authorList>
            <person name="Awala S.I."/>
            <person name="Gwak J.-H."/>
            <person name="Kim S.-J."/>
            <person name="Rhee S.-K."/>
        </authorList>
    </citation>
    <scope>NUCLEOTIDE SEQUENCE [LARGE SCALE GENOMIC DNA]</scope>
    <source>
        <strain evidence="1 2">IT5</strain>
    </source>
</reference>
<dbReference type="Gene3D" id="2.130.10.10">
    <property type="entry name" value="YVTN repeat-like/Quinoprotein amine dehydrogenase"/>
    <property type="match status" value="2"/>
</dbReference>
<dbReference type="CDD" id="cd15482">
    <property type="entry name" value="Sialidase_non-viral"/>
    <property type="match status" value="1"/>
</dbReference>
<dbReference type="Proteomes" id="UP000663088">
    <property type="component" value="Chromosome"/>
</dbReference>
<proteinExistence type="predicted"/>
<gene>
    <name evidence="1" type="ORF">EM20IM_07870</name>
</gene>
<protein>
    <submittedName>
        <fullName evidence="1">Uncharacterized protein</fullName>
    </submittedName>
</protein>
<name>A0ABX7PXR0_9BACT</name>
<keyword evidence="2" id="KW-1185">Reference proteome</keyword>
<dbReference type="InterPro" id="IPR036278">
    <property type="entry name" value="Sialidase_sf"/>
</dbReference>